<evidence type="ECO:0000313" key="2">
    <source>
        <dbReference type="Proteomes" id="UP001596109"/>
    </source>
</evidence>
<dbReference type="Proteomes" id="UP001596109">
    <property type="component" value="Unassembled WGS sequence"/>
</dbReference>
<proteinExistence type="predicted"/>
<sequence>MIRAQIEGILEDLPEEELESVYWSIKFIHEGYLFKKSLLDKGVMIEELFGEAEEIKDLWDSTFAKNVNEEMRESIHYDQFKWHIFSYEKQDCFKETAARKAFDAVSKDELYVMYQNSPYVMQCSHAHKVIAADFDSQQDIYIFDKHFTWTYIHTHESMCGPYFYHVK</sequence>
<comment type="caution">
    <text evidence="1">The sequence shown here is derived from an EMBL/GenBank/DDBJ whole genome shotgun (WGS) entry which is preliminary data.</text>
</comment>
<accession>A0ABW0TPI7</accession>
<organism evidence="1 2">
    <name type="scientific">Sporosarcina soli</name>
    <dbReference type="NCBI Taxonomy" id="334736"/>
    <lineage>
        <taxon>Bacteria</taxon>
        <taxon>Bacillati</taxon>
        <taxon>Bacillota</taxon>
        <taxon>Bacilli</taxon>
        <taxon>Bacillales</taxon>
        <taxon>Caryophanaceae</taxon>
        <taxon>Sporosarcina</taxon>
    </lineage>
</organism>
<name>A0ABW0TPI7_9BACL</name>
<evidence type="ECO:0000313" key="1">
    <source>
        <dbReference type="EMBL" id="MFC5591416.1"/>
    </source>
</evidence>
<dbReference type="RefSeq" id="WP_381439185.1">
    <property type="nucleotide sequence ID" value="NZ_JBHSNO010000016.1"/>
</dbReference>
<gene>
    <name evidence="1" type="ORF">ACFPRA_21245</name>
</gene>
<keyword evidence="2" id="KW-1185">Reference proteome</keyword>
<dbReference type="EMBL" id="JBHSNO010000016">
    <property type="protein sequence ID" value="MFC5591416.1"/>
    <property type="molecule type" value="Genomic_DNA"/>
</dbReference>
<reference evidence="2" key="1">
    <citation type="journal article" date="2019" name="Int. J. Syst. Evol. Microbiol.">
        <title>The Global Catalogue of Microorganisms (GCM) 10K type strain sequencing project: providing services to taxonomists for standard genome sequencing and annotation.</title>
        <authorList>
            <consortium name="The Broad Institute Genomics Platform"/>
            <consortium name="The Broad Institute Genome Sequencing Center for Infectious Disease"/>
            <person name="Wu L."/>
            <person name="Ma J."/>
        </authorList>
    </citation>
    <scope>NUCLEOTIDE SEQUENCE [LARGE SCALE GENOMIC DNA]</scope>
    <source>
        <strain evidence="2">CGMCC 4.1434</strain>
    </source>
</reference>
<protein>
    <submittedName>
        <fullName evidence="1">DUF4275 family protein</fullName>
    </submittedName>
</protein>
<dbReference type="Pfam" id="PF14101">
    <property type="entry name" value="DUF4275"/>
    <property type="match status" value="1"/>
</dbReference>
<dbReference type="InterPro" id="IPR025454">
    <property type="entry name" value="DUF4275"/>
</dbReference>